<organism evidence="2 3">
    <name type="scientific">Pisolithus tinctorius Marx 270</name>
    <dbReference type="NCBI Taxonomy" id="870435"/>
    <lineage>
        <taxon>Eukaryota</taxon>
        <taxon>Fungi</taxon>
        <taxon>Dikarya</taxon>
        <taxon>Basidiomycota</taxon>
        <taxon>Agaricomycotina</taxon>
        <taxon>Agaricomycetes</taxon>
        <taxon>Agaricomycetidae</taxon>
        <taxon>Boletales</taxon>
        <taxon>Sclerodermatineae</taxon>
        <taxon>Pisolithaceae</taxon>
        <taxon>Pisolithus</taxon>
    </lineage>
</organism>
<gene>
    <name evidence="2" type="ORF">M404DRAFT_1002212</name>
</gene>
<name>A0A0C3P526_PISTI</name>
<sequence>MAKQPKGNNVARRVVVTSESHKSPPQVSGCSRGPIANAGAVMCCAHSARDNFSQT</sequence>
<evidence type="ECO:0000313" key="2">
    <source>
        <dbReference type="EMBL" id="KIO02601.1"/>
    </source>
</evidence>
<dbReference type="EMBL" id="KN831981">
    <property type="protein sequence ID" value="KIO02601.1"/>
    <property type="molecule type" value="Genomic_DNA"/>
</dbReference>
<reference evidence="3" key="2">
    <citation type="submission" date="2015-01" db="EMBL/GenBank/DDBJ databases">
        <title>Evolutionary Origins and Diversification of the Mycorrhizal Mutualists.</title>
        <authorList>
            <consortium name="DOE Joint Genome Institute"/>
            <consortium name="Mycorrhizal Genomics Consortium"/>
            <person name="Kohler A."/>
            <person name="Kuo A."/>
            <person name="Nagy L.G."/>
            <person name="Floudas D."/>
            <person name="Copeland A."/>
            <person name="Barry K.W."/>
            <person name="Cichocki N."/>
            <person name="Veneault-Fourrey C."/>
            <person name="LaButti K."/>
            <person name="Lindquist E.A."/>
            <person name="Lipzen A."/>
            <person name="Lundell T."/>
            <person name="Morin E."/>
            <person name="Murat C."/>
            <person name="Riley R."/>
            <person name="Ohm R."/>
            <person name="Sun H."/>
            <person name="Tunlid A."/>
            <person name="Henrissat B."/>
            <person name="Grigoriev I.V."/>
            <person name="Hibbett D.S."/>
            <person name="Martin F."/>
        </authorList>
    </citation>
    <scope>NUCLEOTIDE SEQUENCE [LARGE SCALE GENOMIC DNA]</scope>
    <source>
        <strain evidence="3">Marx 270</strain>
    </source>
</reference>
<accession>A0A0C3P526</accession>
<keyword evidence="3" id="KW-1185">Reference proteome</keyword>
<proteinExistence type="predicted"/>
<reference evidence="2 3" key="1">
    <citation type="submission" date="2014-04" db="EMBL/GenBank/DDBJ databases">
        <authorList>
            <consortium name="DOE Joint Genome Institute"/>
            <person name="Kuo A."/>
            <person name="Kohler A."/>
            <person name="Costa M.D."/>
            <person name="Nagy L.G."/>
            <person name="Floudas D."/>
            <person name="Copeland A."/>
            <person name="Barry K.W."/>
            <person name="Cichocki N."/>
            <person name="Veneault-Fourrey C."/>
            <person name="LaButti K."/>
            <person name="Lindquist E.A."/>
            <person name="Lipzen A."/>
            <person name="Lundell T."/>
            <person name="Morin E."/>
            <person name="Murat C."/>
            <person name="Sun H."/>
            <person name="Tunlid A."/>
            <person name="Henrissat B."/>
            <person name="Grigoriev I.V."/>
            <person name="Hibbett D.S."/>
            <person name="Martin F."/>
            <person name="Nordberg H.P."/>
            <person name="Cantor M.N."/>
            <person name="Hua S.X."/>
        </authorList>
    </citation>
    <scope>NUCLEOTIDE SEQUENCE [LARGE SCALE GENOMIC DNA]</scope>
    <source>
        <strain evidence="2 3">Marx 270</strain>
    </source>
</reference>
<evidence type="ECO:0000256" key="1">
    <source>
        <dbReference type="SAM" id="MobiDB-lite"/>
    </source>
</evidence>
<dbReference type="Proteomes" id="UP000054217">
    <property type="component" value="Unassembled WGS sequence"/>
</dbReference>
<feature type="region of interest" description="Disordered" evidence="1">
    <location>
        <begin position="1"/>
        <end position="30"/>
    </location>
</feature>
<evidence type="ECO:0000313" key="3">
    <source>
        <dbReference type="Proteomes" id="UP000054217"/>
    </source>
</evidence>
<protein>
    <submittedName>
        <fullName evidence="2">Uncharacterized protein</fullName>
    </submittedName>
</protein>
<dbReference type="AlphaFoldDB" id="A0A0C3P526"/>
<dbReference type="HOGENOM" id="CLU_3033373_0_0_1"/>
<dbReference type="InParanoid" id="A0A0C3P526"/>